<dbReference type="Pfam" id="PF02949">
    <property type="entry name" value="7tm_6"/>
    <property type="match status" value="1"/>
</dbReference>
<keyword evidence="6 10" id="KW-1133">Transmembrane helix</keyword>
<evidence type="ECO:0000313" key="11">
    <source>
        <dbReference type="EMBL" id="KAJ3658557.1"/>
    </source>
</evidence>
<comment type="caution">
    <text evidence="11">The sequence shown here is derived from an EMBL/GenBank/DDBJ whole genome shotgun (WGS) entry which is preliminary data.</text>
</comment>
<evidence type="ECO:0000256" key="8">
    <source>
        <dbReference type="ARBA" id="ARBA00023170"/>
    </source>
</evidence>
<reference evidence="11" key="1">
    <citation type="journal article" date="2023" name="G3 (Bethesda)">
        <title>Whole genome assemblies of Zophobas morio and Tenebrio molitor.</title>
        <authorList>
            <person name="Kaur S."/>
            <person name="Stinson S.A."/>
            <person name="diCenzo G.C."/>
        </authorList>
    </citation>
    <scope>NUCLEOTIDE SEQUENCE</scope>
    <source>
        <strain evidence="11">QUZm001</strain>
    </source>
</reference>
<keyword evidence="7 10" id="KW-0472">Membrane</keyword>
<sequence length="390" mass="44987">MTATIQQSFQISLNVLHIFGLYISEQNSTFLKVRGYTLYIFLLILGTFLIVINLIVEKNITGMQMNLMVTFAAETVSMWFKVYPFLRNAERIQKCINYFGQREFAPKDQEEKKIIDECIGICRRNCVAYFCSVVVTEIIWSLPLFFTKEKTFQIYLWLPYDPFSSDLIYYITAFYTTAVVVYDGVLGTVTDPLIGGLAYHATAQLKILKYNLEHLDKHIKADVDKNNNEFTMINYKNAYQHLKHCIGHHNSILSFVTEYEECFSRCVFWQLAGSLFALCFSCIGLTLAVGAVVDALMYWTCAVMVCFQILFYCHYGTLLYEENNSLINAVYMGPWYRYDVKIRKILLTIMERSKRPMILTAGAVIPVTLDTFVSVLKSSYSLIAVLNNYD</sequence>
<evidence type="ECO:0000313" key="12">
    <source>
        <dbReference type="Proteomes" id="UP001168821"/>
    </source>
</evidence>
<evidence type="ECO:0000256" key="9">
    <source>
        <dbReference type="ARBA" id="ARBA00023224"/>
    </source>
</evidence>
<comment type="subcellular location">
    <subcellularLocation>
        <location evidence="1 10">Cell membrane</location>
        <topology evidence="1 10">Multi-pass membrane protein</topology>
    </subcellularLocation>
</comment>
<dbReference type="GO" id="GO:0007165">
    <property type="term" value="P:signal transduction"/>
    <property type="evidence" value="ECO:0007669"/>
    <property type="project" value="UniProtKB-KW"/>
</dbReference>
<dbReference type="GO" id="GO:0005886">
    <property type="term" value="C:plasma membrane"/>
    <property type="evidence" value="ECO:0007669"/>
    <property type="project" value="UniProtKB-SubCell"/>
</dbReference>
<dbReference type="PANTHER" id="PTHR21137">
    <property type="entry name" value="ODORANT RECEPTOR"/>
    <property type="match status" value="1"/>
</dbReference>
<keyword evidence="8 10" id="KW-0675">Receptor</keyword>
<dbReference type="PANTHER" id="PTHR21137:SF35">
    <property type="entry name" value="ODORANT RECEPTOR 19A-RELATED"/>
    <property type="match status" value="1"/>
</dbReference>
<keyword evidence="9 10" id="KW-0807">Transducer</keyword>
<feature type="transmembrane region" description="Helical" evidence="10">
    <location>
        <begin position="296"/>
        <end position="315"/>
    </location>
</feature>
<keyword evidence="5 10" id="KW-0552">Olfaction</keyword>
<keyword evidence="3 10" id="KW-0716">Sensory transduction</keyword>
<keyword evidence="2" id="KW-1003">Cell membrane</keyword>
<gene>
    <name evidence="11" type="ORF">Zmor_010291</name>
</gene>
<evidence type="ECO:0000256" key="10">
    <source>
        <dbReference type="RuleBase" id="RU351113"/>
    </source>
</evidence>
<proteinExistence type="inferred from homology"/>
<comment type="similarity">
    <text evidence="10">Belongs to the insect chemoreceptor superfamily. Heteromeric odorant receptor channel (TC 1.A.69) family.</text>
</comment>
<evidence type="ECO:0000256" key="4">
    <source>
        <dbReference type="ARBA" id="ARBA00022692"/>
    </source>
</evidence>
<dbReference type="Proteomes" id="UP001168821">
    <property type="component" value="Unassembled WGS sequence"/>
</dbReference>
<organism evidence="11 12">
    <name type="scientific">Zophobas morio</name>
    <dbReference type="NCBI Taxonomy" id="2755281"/>
    <lineage>
        <taxon>Eukaryota</taxon>
        <taxon>Metazoa</taxon>
        <taxon>Ecdysozoa</taxon>
        <taxon>Arthropoda</taxon>
        <taxon>Hexapoda</taxon>
        <taxon>Insecta</taxon>
        <taxon>Pterygota</taxon>
        <taxon>Neoptera</taxon>
        <taxon>Endopterygota</taxon>
        <taxon>Coleoptera</taxon>
        <taxon>Polyphaga</taxon>
        <taxon>Cucujiformia</taxon>
        <taxon>Tenebrionidae</taxon>
        <taxon>Zophobas</taxon>
    </lineage>
</organism>
<evidence type="ECO:0000256" key="6">
    <source>
        <dbReference type="ARBA" id="ARBA00022989"/>
    </source>
</evidence>
<evidence type="ECO:0000256" key="3">
    <source>
        <dbReference type="ARBA" id="ARBA00022606"/>
    </source>
</evidence>
<keyword evidence="12" id="KW-1185">Reference proteome</keyword>
<evidence type="ECO:0000256" key="5">
    <source>
        <dbReference type="ARBA" id="ARBA00022725"/>
    </source>
</evidence>
<dbReference type="GO" id="GO:0004984">
    <property type="term" value="F:olfactory receptor activity"/>
    <property type="evidence" value="ECO:0007669"/>
    <property type="project" value="InterPro"/>
</dbReference>
<dbReference type="GO" id="GO:0005549">
    <property type="term" value="F:odorant binding"/>
    <property type="evidence" value="ECO:0007669"/>
    <property type="project" value="InterPro"/>
</dbReference>
<evidence type="ECO:0000256" key="7">
    <source>
        <dbReference type="ARBA" id="ARBA00023136"/>
    </source>
</evidence>
<feature type="transmembrane region" description="Helical" evidence="10">
    <location>
        <begin position="167"/>
        <end position="185"/>
    </location>
</feature>
<feature type="transmembrane region" description="Helical" evidence="10">
    <location>
        <begin position="267"/>
        <end position="290"/>
    </location>
</feature>
<dbReference type="AlphaFoldDB" id="A0AA38IQS4"/>
<evidence type="ECO:0000256" key="1">
    <source>
        <dbReference type="ARBA" id="ARBA00004651"/>
    </source>
</evidence>
<dbReference type="EMBL" id="JALNTZ010000003">
    <property type="protein sequence ID" value="KAJ3658557.1"/>
    <property type="molecule type" value="Genomic_DNA"/>
</dbReference>
<dbReference type="InterPro" id="IPR004117">
    <property type="entry name" value="7tm6_olfct_rcpt"/>
</dbReference>
<name>A0AA38IQS4_9CUCU</name>
<comment type="caution">
    <text evidence="10">Lacks conserved residue(s) required for the propagation of feature annotation.</text>
</comment>
<protein>
    <recommendedName>
        <fullName evidence="10">Odorant receptor</fullName>
    </recommendedName>
</protein>
<feature type="transmembrane region" description="Helical" evidence="10">
    <location>
        <begin position="127"/>
        <end position="147"/>
    </location>
</feature>
<feature type="transmembrane region" description="Helical" evidence="10">
    <location>
        <begin position="36"/>
        <end position="56"/>
    </location>
</feature>
<evidence type="ECO:0000256" key="2">
    <source>
        <dbReference type="ARBA" id="ARBA00022475"/>
    </source>
</evidence>
<keyword evidence="4 10" id="KW-0812">Transmembrane</keyword>
<accession>A0AA38IQS4</accession>